<reference evidence="5 6" key="1">
    <citation type="submission" date="2017-07" db="EMBL/GenBank/DDBJ databases">
        <title>Phylogenetic study on the rhizospheric bacterium Ochrobactrum sp. A44.</title>
        <authorList>
            <person name="Krzyzanowska D.M."/>
            <person name="Ossowicki A."/>
            <person name="Rajewska M."/>
            <person name="Maciag T."/>
            <person name="Kaczynski Z."/>
            <person name="Czerwicka M."/>
            <person name="Jafra S."/>
        </authorList>
    </citation>
    <scope>NUCLEOTIDE SEQUENCE [LARGE SCALE GENOMIC DNA]</scope>
    <source>
        <strain evidence="5 6">A44</strain>
        <plasmid evidence="5 6">unnamed1</plasmid>
    </source>
</reference>
<evidence type="ECO:0000313" key="5">
    <source>
        <dbReference type="EMBL" id="ASV88136.1"/>
    </source>
</evidence>
<dbReference type="Gene3D" id="1.10.287.470">
    <property type="entry name" value="Helix hairpin bin"/>
    <property type="match status" value="1"/>
</dbReference>
<dbReference type="Gene3D" id="2.40.420.20">
    <property type="match status" value="1"/>
</dbReference>
<feature type="coiled-coil region" evidence="2">
    <location>
        <begin position="134"/>
        <end position="168"/>
    </location>
</feature>
<feature type="domain" description="CusB-like beta-barrel" evidence="3">
    <location>
        <begin position="202"/>
        <end position="270"/>
    </location>
</feature>
<geneLocation type="plasmid" evidence="5 6">
    <name>unnamed1</name>
</geneLocation>
<dbReference type="InterPro" id="IPR006143">
    <property type="entry name" value="RND_pump_MFP"/>
</dbReference>
<dbReference type="GO" id="GO:0015562">
    <property type="term" value="F:efflux transmembrane transporter activity"/>
    <property type="evidence" value="ECO:0007669"/>
    <property type="project" value="TreeGrafter"/>
</dbReference>
<dbReference type="EMBL" id="CP022605">
    <property type="protein sequence ID" value="ASV88136.1"/>
    <property type="molecule type" value="Genomic_DNA"/>
</dbReference>
<dbReference type="PANTHER" id="PTHR30469">
    <property type="entry name" value="MULTIDRUG RESISTANCE PROTEIN MDTA"/>
    <property type="match status" value="1"/>
</dbReference>
<dbReference type="InterPro" id="IPR058637">
    <property type="entry name" value="YknX-like_C"/>
</dbReference>
<evidence type="ECO:0000256" key="1">
    <source>
        <dbReference type="ARBA" id="ARBA00009477"/>
    </source>
</evidence>
<dbReference type="Pfam" id="PF25954">
    <property type="entry name" value="Beta-barrel_RND_2"/>
    <property type="match status" value="1"/>
</dbReference>
<dbReference type="GO" id="GO:1990281">
    <property type="term" value="C:efflux pump complex"/>
    <property type="evidence" value="ECO:0007669"/>
    <property type="project" value="TreeGrafter"/>
</dbReference>
<dbReference type="Gene3D" id="2.40.30.170">
    <property type="match status" value="1"/>
</dbReference>
<dbReference type="SUPFAM" id="SSF111369">
    <property type="entry name" value="HlyD-like secretion proteins"/>
    <property type="match status" value="1"/>
</dbReference>
<gene>
    <name evidence="5" type="ORF">CES85_3581</name>
</gene>
<sequence length="354" mass="37687">MAAAAAAPNEPAPRAASAFTAVKAPATWELSFNGLFVPREEVAVGTSLQDQRIASVEVEAGDVVSKGQVLVRLDTGKLDNQVLENEGRVARARAALAQQQTALAQSEAHFERAKHLIVSRTITKKDYDDRQSSLDVAHQAVAAEEAEFKQAEAQLAEARRERARAVIEAPVAGIVSERKARTGALAGNELLVSLIRDGEIELAAEVPESDLSLLRTEQAARVTLPDGTVVSGRIRLVSPRIDRETRLGTAYIALEGKGEALFSGAFGKAEVVVAQRDAIMVSGSALLHGAQPHDASIFVVIDGKAVKRNVELGARQNGRVEIRSGLREGERVIAKAGPLLRDGEPVTTVDVQTP</sequence>
<dbReference type="AlphaFoldDB" id="A0A248UNC7"/>
<dbReference type="KEGG" id="och:CES85_3581"/>
<protein>
    <submittedName>
        <fullName evidence="5">Efflux transporter, RND family, MFP subunit</fullName>
    </submittedName>
</protein>
<accession>A0A248UNC7</accession>
<dbReference type="Proteomes" id="UP000215256">
    <property type="component" value="Plasmid unnamed1"/>
</dbReference>
<name>A0A248UNC7_9HYPH</name>
<comment type="similarity">
    <text evidence="1">Belongs to the membrane fusion protein (MFP) (TC 8.A.1) family.</text>
</comment>
<evidence type="ECO:0000313" key="6">
    <source>
        <dbReference type="Proteomes" id="UP000215256"/>
    </source>
</evidence>
<dbReference type="InterPro" id="IPR058792">
    <property type="entry name" value="Beta-barrel_RND_2"/>
</dbReference>
<dbReference type="NCBIfam" id="TIGR01730">
    <property type="entry name" value="RND_mfp"/>
    <property type="match status" value="1"/>
</dbReference>
<dbReference type="Pfam" id="PF25989">
    <property type="entry name" value="YknX_C"/>
    <property type="match status" value="1"/>
</dbReference>
<dbReference type="Gene3D" id="2.40.50.100">
    <property type="match status" value="1"/>
</dbReference>
<evidence type="ECO:0000259" key="3">
    <source>
        <dbReference type="Pfam" id="PF25954"/>
    </source>
</evidence>
<keyword evidence="2" id="KW-0175">Coiled coil</keyword>
<organism evidence="5 6">
    <name type="scientific">Ochrobactrum quorumnocens</name>
    <dbReference type="NCBI Taxonomy" id="271865"/>
    <lineage>
        <taxon>Bacteria</taxon>
        <taxon>Pseudomonadati</taxon>
        <taxon>Pseudomonadota</taxon>
        <taxon>Alphaproteobacteria</taxon>
        <taxon>Hyphomicrobiales</taxon>
        <taxon>Brucellaceae</taxon>
        <taxon>Brucella/Ochrobactrum group</taxon>
        <taxon>Ochrobactrum</taxon>
    </lineage>
</organism>
<feature type="domain" description="YknX-like C-terminal permuted SH3-like" evidence="4">
    <location>
        <begin position="296"/>
        <end position="347"/>
    </location>
</feature>
<dbReference type="PANTHER" id="PTHR30469:SF15">
    <property type="entry name" value="HLYD FAMILY OF SECRETION PROTEINS"/>
    <property type="match status" value="1"/>
</dbReference>
<evidence type="ECO:0000256" key="2">
    <source>
        <dbReference type="SAM" id="Coils"/>
    </source>
</evidence>
<proteinExistence type="inferred from homology"/>
<evidence type="ECO:0000259" key="4">
    <source>
        <dbReference type="Pfam" id="PF25989"/>
    </source>
</evidence>
<keyword evidence="5" id="KW-0614">Plasmid</keyword>